<keyword evidence="2" id="KW-1185">Reference proteome</keyword>
<evidence type="ECO:0000313" key="2">
    <source>
        <dbReference type="Proteomes" id="UP001151529"/>
    </source>
</evidence>
<gene>
    <name evidence="1" type="ORF">OIU85_001080</name>
</gene>
<dbReference type="AlphaFoldDB" id="A0A9Q0ZXP1"/>
<feature type="non-terminal residue" evidence="1">
    <location>
        <position position="1"/>
    </location>
</feature>
<proteinExistence type="predicted"/>
<accession>A0A9Q0ZXP1</accession>
<protein>
    <submittedName>
        <fullName evidence="1">Uncharacterized protein</fullName>
    </submittedName>
</protein>
<dbReference type="Proteomes" id="UP001151529">
    <property type="component" value="Chromosome 16"/>
</dbReference>
<evidence type="ECO:0000313" key="1">
    <source>
        <dbReference type="EMBL" id="KAJ6750506.1"/>
    </source>
</evidence>
<sequence>LAKHDHENGSSAPITISLATPTMSIVATRSEMQSPSIDYPQPNTKESVGTLIYNWIVFGSLGLSPCVLSMPTFTYASIAVHSGVIDPTRE</sequence>
<dbReference type="EMBL" id="JAPFFL010000001">
    <property type="protein sequence ID" value="KAJ6750506.1"/>
    <property type="molecule type" value="Genomic_DNA"/>
</dbReference>
<comment type="caution">
    <text evidence="1">The sequence shown here is derived from an EMBL/GenBank/DDBJ whole genome shotgun (WGS) entry which is preliminary data.</text>
</comment>
<name>A0A9Q0ZXP1_SALVM</name>
<reference evidence="1" key="2">
    <citation type="journal article" date="2023" name="Int. J. Mol. Sci.">
        <title>De Novo Assembly and Annotation of 11 Diverse Shrub Willow (Salix) Genomes Reveals Novel Gene Organization in Sex-Linked Regions.</title>
        <authorList>
            <person name="Hyden B."/>
            <person name="Feng K."/>
            <person name="Yates T.B."/>
            <person name="Jawdy S."/>
            <person name="Cereghino C."/>
            <person name="Smart L.B."/>
            <person name="Muchero W."/>
        </authorList>
    </citation>
    <scope>NUCLEOTIDE SEQUENCE [LARGE SCALE GENOMIC DNA]</scope>
    <source>
        <tissue evidence="1">Shoot tip</tissue>
    </source>
</reference>
<organism evidence="1 2">
    <name type="scientific">Salix viminalis</name>
    <name type="common">Common osier</name>
    <name type="synonym">Basket willow</name>
    <dbReference type="NCBI Taxonomy" id="40686"/>
    <lineage>
        <taxon>Eukaryota</taxon>
        <taxon>Viridiplantae</taxon>
        <taxon>Streptophyta</taxon>
        <taxon>Embryophyta</taxon>
        <taxon>Tracheophyta</taxon>
        <taxon>Spermatophyta</taxon>
        <taxon>Magnoliopsida</taxon>
        <taxon>eudicotyledons</taxon>
        <taxon>Gunneridae</taxon>
        <taxon>Pentapetalae</taxon>
        <taxon>rosids</taxon>
        <taxon>fabids</taxon>
        <taxon>Malpighiales</taxon>
        <taxon>Salicaceae</taxon>
        <taxon>Saliceae</taxon>
        <taxon>Salix</taxon>
    </lineage>
</organism>
<reference evidence="1" key="1">
    <citation type="submission" date="2022-11" db="EMBL/GenBank/DDBJ databases">
        <authorList>
            <person name="Hyden B.L."/>
            <person name="Feng K."/>
            <person name="Yates T."/>
            <person name="Jawdy S."/>
            <person name="Smart L.B."/>
            <person name="Muchero W."/>
        </authorList>
    </citation>
    <scope>NUCLEOTIDE SEQUENCE</scope>
    <source>
        <tissue evidence="1">Shoot tip</tissue>
    </source>
</reference>